<protein>
    <submittedName>
        <fullName evidence="1">Uncharacterized protein</fullName>
    </submittedName>
</protein>
<sequence length="68" mass="7756">MAVSRQFSSDFFISFYLHPHTTTVPVRLEISLESIVAAADFYTNLSRSLPSTGLSYLMQRTMLFFLMA</sequence>
<dbReference type="EMBL" id="CM045762">
    <property type="protein sequence ID" value="KAI8011580.1"/>
    <property type="molecule type" value="Genomic_DNA"/>
</dbReference>
<keyword evidence="2" id="KW-1185">Reference proteome</keyword>
<gene>
    <name evidence="1" type="ORF">LOK49_LG06G01907</name>
</gene>
<organism evidence="1 2">
    <name type="scientific">Camellia lanceoleosa</name>
    <dbReference type="NCBI Taxonomy" id="1840588"/>
    <lineage>
        <taxon>Eukaryota</taxon>
        <taxon>Viridiplantae</taxon>
        <taxon>Streptophyta</taxon>
        <taxon>Embryophyta</taxon>
        <taxon>Tracheophyta</taxon>
        <taxon>Spermatophyta</taxon>
        <taxon>Magnoliopsida</taxon>
        <taxon>eudicotyledons</taxon>
        <taxon>Gunneridae</taxon>
        <taxon>Pentapetalae</taxon>
        <taxon>asterids</taxon>
        <taxon>Ericales</taxon>
        <taxon>Theaceae</taxon>
        <taxon>Camellia</taxon>
    </lineage>
</organism>
<dbReference type="Proteomes" id="UP001060215">
    <property type="component" value="Chromosome 5"/>
</dbReference>
<proteinExistence type="predicted"/>
<evidence type="ECO:0000313" key="1">
    <source>
        <dbReference type="EMBL" id="KAI8011580.1"/>
    </source>
</evidence>
<reference evidence="1 2" key="1">
    <citation type="journal article" date="2022" name="Plant J.">
        <title>Chromosome-level genome of Camellia lanceoleosa provides a valuable resource for understanding genome evolution and self-incompatibility.</title>
        <authorList>
            <person name="Gong W."/>
            <person name="Xiao S."/>
            <person name="Wang L."/>
            <person name="Liao Z."/>
            <person name="Chang Y."/>
            <person name="Mo W."/>
            <person name="Hu G."/>
            <person name="Li W."/>
            <person name="Zhao G."/>
            <person name="Zhu H."/>
            <person name="Hu X."/>
            <person name="Ji K."/>
            <person name="Xiang X."/>
            <person name="Song Q."/>
            <person name="Yuan D."/>
            <person name="Jin S."/>
            <person name="Zhang L."/>
        </authorList>
    </citation>
    <scope>NUCLEOTIDE SEQUENCE [LARGE SCALE GENOMIC DNA]</scope>
    <source>
        <strain evidence="1">SQ_2022a</strain>
    </source>
</reference>
<accession>A0ACC0HGL7</accession>
<evidence type="ECO:0000313" key="2">
    <source>
        <dbReference type="Proteomes" id="UP001060215"/>
    </source>
</evidence>
<name>A0ACC0HGL7_9ERIC</name>
<comment type="caution">
    <text evidence="1">The sequence shown here is derived from an EMBL/GenBank/DDBJ whole genome shotgun (WGS) entry which is preliminary data.</text>
</comment>